<proteinExistence type="predicted"/>
<dbReference type="EMBL" id="BKCJ010454979">
    <property type="protein sequence ID" value="GFA61214.1"/>
    <property type="molecule type" value="Genomic_DNA"/>
</dbReference>
<gene>
    <name evidence="1" type="ORF">Tci_633186</name>
</gene>
<organism evidence="1">
    <name type="scientific">Tanacetum cinerariifolium</name>
    <name type="common">Dalmatian daisy</name>
    <name type="synonym">Chrysanthemum cinerariifolium</name>
    <dbReference type="NCBI Taxonomy" id="118510"/>
    <lineage>
        <taxon>Eukaryota</taxon>
        <taxon>Viridiplantae</taxon>
        <taxon>Streptophyta</taxon>
        <taxon>Embryophyta</taxon>
        <taxon>Tracheophyta</taxon>
        <taxon>Spermatophyta</taxon>
        <taxon>Magnoliopsida</taxon>
        <taxon>eudicotyledons</taxon>
        <taxon>Gunneridae</taxon>
        <taxon>Pentapetalae</taxon>
        <taxon>asterids</taxon>
        <taxon>campanulids</taxon>
        <taxon>Asterales</taxon>
        <taxon>Asteraceae</taxon>
        <taxon>Asteroideae</taxon>
        <taxon>Anthemideae</taxon>
        <taxon>Anthemidinae</taxon>
        <taxon>Tanacetum</taxon>
    </lineage>
</organism>
<accession>A0A699JVX7</accession>
<sequence length="90" mass="10156">SHRVTSLILEISMMQDSSIIVLLVISSMKGDGNGLLTGVHIFVKLSQLQVPILSDDIEDTVVWISENDNEKKFKISNVWKDMNCHEEKVD</sequence>
<name>A0A699JVX7_TANCI</name>
<dbReference type="AlphaFoldDB" id="A0A699JVX7"/>
<evidence type="ECO:0000313" key="1">
    <source>
        <dbReference type="EMBL" id="GFA61214.1"/>
    </source>
</evidence>
<reference evidence="1" key="1">
    <citation type="journal article" date="2019" name="Sci. Rep.">
        <title>Draft genome of Tanacetum cinerariifolium, the natural source of mosquito coil.</title>
        <authorList>
            <person name="Yamashiro T."/>
            <person name="Shiraishi A."/>
            <person name="Satake H."/>
            <person name="Nakayama K."/>
        </authorList>
    </citation>
    <scope>NUCLEOTIDE SEQUENCE</scope>
</reference>
<comment type="caution">
    <text evidence="1">The sequence shown here is derived from an EMBL/GenBank/DDBJ whole genome shotgun (WGS) entry which is preliminary data.</text>
</comment>
<feature type="non-terminal residue" evidence="1">
    <location>
        <position position="1"/>
    </location>
</feature>
<protein>
    <submittedName>
        <fullName evidence="1">Uncharacterized protein</fullName>
    </submittedName>
</protein>